<evidence type="ECO:0000313" key="15">
    <source>
        <dbReference type="Proteomes" id="UP000019442"/>
    </source>
</evidence>
<evidence type="ECO:0000256" key="2">
    <source>
        <dbReference type="ARBA" id="ARBA00005810"/>
    </source>
</evidence>
<dbReference type="Pfam" id="PF01288">
    <property type="entry name" value="HPPK"/>
    <property type="match status" value="1"/>
</dbReference>
<comment type="similarity">
    <text evidence="2">Belongs to the HPPK family.</text>
</comment>
<dbReference type="InterPro" id="IPR035907">
    <property type="entry name" value="Hppk_sf"/>
</dbReference>
<evidence type="ECO:0000256" key="9">
    <source>
        <dbReference type="ARBA" id="ARBA00022909"/>
    </source>
</evidence>
<dbReference type="PROSITE" id="PS00794">
    <property type="entry name" value="HPPK"/>
    <property type="match status" value="1"/>
</dbReference>
<keyword evidence="7 14" id="KW-0418">Kinase</keyword>
<dbReference type="GO" id="GO:0016301">
    <property type="term" value="F:kinase activity"/>
    <property type="evidence" value="ECO:0007669"/>
    <property type="project" value="UniProtKB-KW"/>
</dbReference>
<evidence type="ECO:0000256" key="12">
    <source>
        <dbReference type="ARBA" id="ARBA00033413"/>
    </source>
</evidence>
<dbReference type="PANTHER" id="PTHR43071">
    <property type="entry name" value="2-AMINO-4-HYDROXY-6-HYDROXYMETHYLDIHYDROPTERIDINE PYROPHOSPHOKINASE"/>
    <property type="match status" value="1"/>
</dbReference>
<dbReference type="OrthoDB" id="9808041at2"/>
<comment type="function">
    <text evidence="10">Catalyzes the transfer of pyrophosphate from adenosine triphosphate (ATP) to 6-hydroxymethyl-7,8-dihydropterin, an enzymatic step in folate biosynthesis pathway.</text>
</comment>
<dbReference type="NCBIfam" id="TIGR01498">
    <property type="entry name" value="folK"/>
    <property type="match status" value="1"/>
</dbReference>
<reference evidence="14 15" key="1">
    <citation type="journal article" date="2014" name="J Genomics">
        <title>Draft Genome Sequence of the Extremely Halophilic Phototrophic Purple Sulfur Bacterium Halorhodospira halochloris.</title>
        <authorList>
            <person name="Singh K.S."/>
            <person name="Kirksey J."/>
            <person name="Hoff W.D."/>
            <person name="Deole R."/>
        </authorList>
    </citation>
    <scope>NUCLEOTIDE SEQUENCE [LARGE SCALE GENOMIC DNA]</scope>
    <source>
        <strain evidence="14 15">A</strain>
    </source>
</reference>
<dbReference type="InterPro" id="IPR000550">
    <property type="entry name" value="Hppk"/>
</dbReference>
<evidence type="ECO:0000256" key="11">
    <source>
        <dbReference type="ARBA" id="ARBA00029766"/>
    </source>
</evidence>
<dbReference type="AlphaFoldDB" id="W8KS65"/>
<evidence type="ECO:0000256" key="10">
    <source>
        <dbReference type="ARBA" id="ARBA00029409"/>
    </source>
</evidence>
<keyword evidence="9" id="KW-0289">Folate biosynthesis</keyword>
<dbReference type="GO" id="GO:0046656">
    <property type="term" value="P:folic acid biosynthetic process"/>
    <property type="evidence" value="ECO:0007669"/>
    <property type="project" value="UniProtKB-KW"/>
</dbReference>
<sequence>MSPVTAYVGVGANLDDPIAHVSRALDELGQLPDTTLVSRSALYRSAPMGPPDQPDYINAVCALSTGLCADALLDALRALEAQHGRLRDGTRWGPRTLDLDILLYGDESIQAEHLKVPHPGMAERAFVLYPLAEIAPDLNVPGLGTLQGLLRCCPRDGLQPIRG</sequence>
<name>W8KS65_9GAMM</name>
<dbReference type="CDD" id="cd00483">
    <property type="entry name" value="HPPK"/>
    <property type="match status" value="1"/>
</dbReference>
<dbReference type="UniPathway" id="UPA00077">
    <property type="reaction ID" value="UER00155"/>
</dbReference>
<evidence type="ECO:0000256" key="8">
    <source>
        <dbReference type="ARBA" id="ARBA00022840"/>
    </source>
</evidence>
<dbReference type="HOGENOM" id="CLU_097916_2_3_6"/>
<keyword evidence="6" id="KW-0547">Nucleotide-binding</keyword>
<dbReference type="EC" id="2.7.6.3" evidence="3"/>
<organism evidence="14 15">
    <name type="scientific">Ectothiorhodospira haloalkaliphila</name>
    <dbReference type="NCBI Taxonomy" id="421628"/>
    <lineage>
        <taxon>Bacteria</taxon>
        <taxon>Pseudomonadati</taxon>
        <taxon>Pseudomonadota</taxon>
        <taxon>Gammaproteobacteria</taxon>
        <taxon>Chromatiales</taxon>
        <taxon>Ectothiorhodospiraceae</taxon>
        <taxon>Ectothiorhodospira</taxon>
    </lineage>
</organism>
<dbReference type="SUPFAM" id="SSF55083">
    <property type="entry name" value="6-hydroxymethyl-7,8-dihydropterin pyrophosphokinase, HPPK"/>
    <property type="match status" value="1"/>
</dbReference>
<dbReference type="GO" id="GO:0046654">
    <property type="term" value="P:tetrahydrofolate biosynthetic process"/>
    <property type="evidence" value="ECO:0007669"/>
    <property type="project" value="UniProtKB-UniPathway"/>
</dbReference>
<gene>
    <name evidence="14" type="ORF">M911_03635</name>
</gene>
<comment type="pathway">
    <text evidence="1">Cofactor biosynthesis; tetrahydrofolate biosynthesis; 2-amino-4-hydroxy-6-hydroxymethyl-7,8-dihydropteridine diphosphate from 7,8-dihydroneopterin triphosphate: step 4/4.</text>
</comment>
<dbReference type="KEGG" id="hhc:M911_03635"/>
<evidence type="ECO:0000256" key="7">
    <source>
        <dbReference type="ARBA" id="ARBA00022777"/>
    </source>
</evidence>
<evidence type="ECO:0000256" key="1">
    <source>
        <dbReference type="ARBA" id="ARBA00005051"/>
    </source>
</evidence>
<evidence type="ECO:0000256" key="4">
    <source>
        <dbReference type="ARBA" id="ARBA00016218"/>
    </source>
</evidence>
<evidence type="ECO:0000256" key="3">
    <source>
        <dbReference type="ARBA" id="ARBA00013253"/>
    </source>
</evidence>
<dbReference type="Gene3D" id="3.30.70.560">
    <property type="entry name" value="7,8-Dihydro-6-hydroxymethylpterin-pyrophosphokinase HPPK"/>
    <property type="match status" value="1"/>
</dbReference>
<evidence type="ECO:0000259" key="13">
    <source>
        <dbReference type="PROSITE" id="PS00794"/>
    </source>
</evidence>
<dbReference type="RefSeq" id="WP_025280774.1">
    <property type="nucleotide sequence ID" value="NZ_CP007268.1"/>
</dbReference>
<keyword evidence="5" id="KW-0808">Transferase</keyword>
<accession>W8KS65</accession>
<dbReference type="GO" id="GO:0005524">
    <property type="term" value="F:ATP binding"/>
    <property type="evidence" value="ECO:0007669"/>
    <property type="project" value="UniProtKB-KW"/>
</dbReference>
<evidence type="ECO:0000313" key="14">
    <source>
        <dbReference type="EMBL" id="AHK78421.1"/>
    </source>
</evidence>
<evidence type="ECO:0000256" key="5">
    <source>
        <dbReference type="ARBA" id="ARBA00022679"/>
    </source>
</evidence>
<proteinExistence type="inferred from homology"/>
<protein>
    <recommendedName>
        <fullName evidence="4">2-amino-4-hydroxy-6-hydroxymethyldihydropteridine pyrophosphokinase</fullName>
        <ecNumber evidence="3">2.7.6.3</ecNumber>
    </recommendedName>
    <alternativeName>
        <fullName evidence="11">6-hydroxymethyl-7,8-dihydropterin pyrophosphokinase</fullName>
    </alternativeName>
    <alternativeName>
        <fullName evidence="12">7,8-dihydro-6-hydroxymethylpterin-pyrophosphokinase</fullName>
    </alternativeName>
</protein>
<dbReference type="PANTHER" id="PTHR43071:SF1">
    <property type="entry name" value="2-AMINO-4-HYDROXY-6-HYDROXYMETHYLDIHYDROPTERIDINE PYROPHOSPHOKINASE"/>
    <property type="match status" value="1"/>
</dbReference>
<dbReference type="EMBL" id="CP007268">
    <property type="protein sequence ID" value="AHK78421.1"/>
    <property type="molecule type" value="Genomic_DNA"/>
</dbReference>
<reference evidence="15" key="2">
    <citation type="submission" date="2014-02" db="EMBL/GenBank/DDBJ databases">
        <title>Draft Genome Sequence of extremely halophilic bacteria Halorhodospira halochloris.</title>
        <authorList>
            <person name="Singh K.S."/>
        </authorList>
    </citation>
    <scope>NUCLEOTIDE SEQUENCE [LARGE SCALE GENOMIC DNA]</scope>
    <source>
        <strain evidence="15">A</strain>
    </source>
</reference>
<dbReference type="GO" id="GO:0003848">
    <property type="term" value="F:2-amino-4-hydroxy-6-hydroxymethyldihydropteridine diphosphokinase activity"/>
    <property type="evidence" value="ECO:0007669"/>
    <property type="project" value="UniProtKB-EC"/>
</dbReference>
<keyword evidence="8" id="KW-0067">ATP-binding</keyword>
<dbReference type="Proteomes" id="UP000019442">
    <property type="component" value="Chromosome"/>
</dbReference>
<dbReference type="PATRIC" id="fig|1354791.3.peg.1121"/>
<keyword evidence="15" id="KW-1185">Reference proteome</keyword>
<feature type="domain" description="7,8-dihydro-6-hydroxymethylpterin-pyrophosphokinase" evidence="13">
    <location>
        <begin position="91"/>
        <end position="102"/>
    </location>
</feature>
<evidence type="ECO:0000256" key="6">
    <source>
        <dbReference type="ARBA" id="ARBA00022741"/>
    </source>
</evidence>